<organism evidence="6 7">
    <name type="scientific">Aphanomyces euteiches</name>
    <dbReference type="NCBI Taxonomy" id="100861"/>
    <lineage>
        <taxon>Eukaryota</taxon>
        <taxon>Sar</taxon>
        <taxon>Stramenopiles</taxon>
        <taxon>Oomycota</taxon>
        <taxon>Saprolegniomycetes</taxon>
        <taxon>Saprolegniales</taxon>
        <taxon>Verrucalvaceae</taxon>
        <taxon>Aphanomyces</taxon>
    </lineage>
</organism>
<keyword evidence="7" id="KW-1185">Reference proteome</keyword>
<reference evidence="6 7" key="1">
    <citation type="submission" date="2019-07" db="EMBL/GenBank/DDBJ databases">
        <title>Genomics analysis of Aphanomyces spp. identifies a new class of oomycete effector associated with host adaptation.</title>
        <authorList>
            <person name="Gaulin E."/>
        </authorList>
    </citation>
    <scope>NUCLEOTIDE SEQUENCE [LARGE SCALE GENOMIC DNA]</scope>
    <source>
        <strain evidence="6 7">ATCC 201684</strain>
    </source>
</reference>
<feature type="domain" description="FYVE-type" evidence="5">
    <location>
        <begin position="29"/>
        <end position="90"/>
    </location>
</feature>
<keyword evidence="3" id="KW-0862">Zinc</keyword>
<evidence type="ECO:0000313" key="6">
    <source>
        <dbReference type="EMBL" id="KAF0743303.1"/>
    </source>
</evidence>
<protein>
    <recommendedName>
        <fullName evidence="5">FYVE-type domain-containing protein</fullName>
    </recommendedName>
</protein>
<evidence type="ECO:0000256" key="3">
    <source>
        <dbReference type="ARBA" id="ARBA00022833"/>
    </source>
</evidence>
<dbReference type="SUPFAM" id="SSF57903">
    <property type="entry name" value="FYVE/PHD zinc finger"/>
    <property type="match status" value="1"/>
</dbReference>
<dbReference type="PANTHER" id="PTHR43102">
    <property type="entry name" value="SLR1143 PROTEIN"/>
    <property type="match status" value="1"/>
</dbReference>
<name>A0A6G0XSD7_9STRA</name>
<dbReference type="InterPro" id="IPR013083">
    <property type="entry name" value="Znf_RING/FYVE/PHD"/>
</dbReference>
<proteinExistence type="predicted"/>
<dbReference type="SMART" id="SM00064">
    <property type="entry name" value="FYVE"/>
    <property type="match status" value="1"/>
</dbReference>
<accession>A0A6G0XSD7</accession>
<dbReference type="InterPro" id="IPR017455">
    <property type="entry name" value="Znf_FYVE-rel"/>
</dbReference>
<gene>
    <name evidence="6" type="ORF">Ae201684_001929</name>
</gene>
<sequence length="304" mass="33964">MRLTELCNEEDLTGVDILEGISLESWKPDRHSDRCNACVKKFRPWYRRKHHCRVCGEIYCSKCLQYRYVRVPWIGVALTMACTWCCDTSSVVVVEPKTPENQLPKTSLPSMMPVTAAHKRLHKPDPMLLPPRTMPTHGVVTVQFKNTTSIKPLVSPILTARSTHERLNHLCASLCDAMDCGYGAIVLSTPPSIAVVAHKGLTAVMHTDSFRLICTRAMKLGRICCVNQDDQLFQFCGTAPLVAKKDDAIGCLLVLDTAQKTMENPSHVLEHYARIVLDILALSGRIKTTTNVQHKLISIRSSTK</sequence>
<dbReference type="PROSITE" id="PS50178">
    <property type="entry name" value="ZF_FYVE"/>
    <property type="match status" value="1"/>
</dbReference>
<dbReference type="EMBL" id="VJMJ01000018">
    <property type="protein sequence ID" value="KAF0743303.1"/>
    <property type="molecule type" value="Genomic_DNA"/>
</dbReference>
<dbReference type="PANTHER" id="PTHR43102:SF2">
    <property type="entry name" value="GAF DOMAIN-CONTAINING PROTEIN"/>
    <property type="match status" value="1"/>
</dbReference>
<evidence type="ECO:0000256" key="4">
    <source>
        <dbReference type="PROSITE-ProRule" id="PRU00091"/>
    </source>
</evidence>
<dbReference type="InterPro" id="IPR011011">
    <property type="entry name" value="Znf_FYVE_PHD"/>
</dbReference>
<dbReference type="VEuPathDB" id="FungiDB:AeMF1_007955"/>
<dbReference type="Gene3D" id="3.30.40.10">
    <property type="entry name" value="Zinc/RING finger domain, C3HC4 (zinc finger)"/>
    <property type="match status" value="1"/>
</dbReference>
<evidence type="ECO:0000259" key="5">
    <source>
        <dbReference type="PROSITE" id="PS50178"/>
    </source>
</evidence>
<keyword evidence="2 4" id="KW-0863">Zinc-finger</keyword>
<evidence type="ECO:0000256" key="1">
    <source>
        <dbReference type="ARBA" id="ARBA00022723"/>
    </source>
</evidence>
<dbReference type="Proteomes" id="UP000481153">
    <property type="component" value="Unassembled WGS sequence"/>
</dbReference>
<dbReference type="AlphaFoldDB" id="A0A6G0XSD7"/>
<dbReference type="Pfam" id="PF01363">
    <property type="entry name" value="FYVE"/>
    <property type="match status" value="1"/>
</dbReference>
<keyword evidence="1" id="KW-0479">Metal-binding</keyword>
<dbReference type="GO" id="GO:0008270">
    <property type="term" value="F:zinc ion binding"/>
    <property type="evidence" value="ECO:0007669"/>
    <property type="project" value="UniProtKB-KW"/>
</dbReference>
<evidence type="ECO:0000256" key="2">
    <source>
        <dbReference type="ARBA" id="ARBA00022771"/>
    </source>
</evidence>
<comment type="caution">
    <text evidence="6">The sequence shown here is derived from an EMBL/GenBank/DDBJ whole genome shotgun (WGS) entry which is preliminary data.</text>
</comment>
<dbReference type="InterPro" id="IPR000306">
    <property type="entry name" value="Znf_FYVE"/>
</dbReference>
<evidence type="ECO:0000313" key="7">
    <source>
        <dbReference type="Proteomes" id="UP000481153"/>
    </source>
</evidence>